<evidence type="ECO:0000313" key="3">
    <source>
        <dbReference type="Proteomes" id="UP000663824"/>
    </source>
</evidence>
<protein>
    <submittedName>
        <fullName evidence="2">Uncharacterized protein</fullName>
    </submittedName>
</protein>
<reference evidence="2" key="1">
    <citation type="submission" date="2021-02" db="EMBL/GenBank/DDBJ databases">
        <authorList>
            <person name="Nowell W R."/>
        </authorList>
    </citation>
    <scope>NUCLEOTIDE SEQUENCE</scope>
</reference>
<feature type="region of interest" description="Disordered" evidence="1">
    <location>
        <begin position="280"/>
        <end position="311"/>
    </location>
</feature>
<feature type="compositionally biased region" description="Polar residues" evidence="1">
    <location>
        <begin position="280"/>
        <end position="290"/>
    </location>
</feature>
<dbReference type="AlphaFoldDB" id="A0A816U7V4"/>
<name>A0A816U7V4_9BILA</name>
<evidence type="ECO:0000313" key="2">
    <source>
        <dbReference type="EMBL" id="CAF2105128.1"/>
    </source>
</evidence>
<sequence>MSISYHLDQLPSNVLSLSGYDFFQFIRTTLGEPEAKLLNKISVKTTSSLLLIEDPLDIFNQDIDDEELDTLKEQLCFKMKNDKFLIKPGVTYGFVSLKQALKENLNQQLKHSTKRKQQKQNVNTSSISSLSTPIQEVTTSSLSLSEHKSHVLNLIKKWCNENKESLSLDSFQLEEGIDFTLNIDFEQNSVAQATIKCKCGKVISLCKNNQKIQVSNFYKHPQTIGCSRMQEIKKAQKQIILQQQLQSTISVSQFPASQSCVSPMQIRTDEAINTSAAPNINLVPTSQSKNNAKRRIVSEPERSFSTKRSRT</sequence>
<proteinExistence type="predicted"/>
<accession>A0A816U7V4</accession>
<comment type="caution">
    <text evidence="2">The sequence shown here is derived from an EMBL/GenBank/DDBJ whole genome shotgun (WGS) entry which is preliminary data.</text>
</comment>
<dbReference type="Proteomes" id="UP000663824">
    <property type="component" value="Unassembled WGS sequence"/>
</dbReference>
<gene>
    <name evidence="2" type="ORF">MBJ925_LOCUS23161</name>
</gene>
<dbReference type="EMBL" id="CAJNRE010011827">
    <property type="protein sequence ID" value="CAF2105128.1"/>
    <property type="molecule type" value="Genomic_DNA"/>
</dbReference>
<evidence type="ECO:0000256" key="1">
    <source>
        <dbReference type="SAM" id="MobiDB-lite"/>
    </source>
</evidence>
<organism evidence="2 3">
    <name type="scientific">Rotaria magnacalcarata</name>
    <dbReference type="NCBI Taxonomy" id="392030"/>
    <lineage>
        <taxon>Eukaryota</taxon>
        <taxon>Metazoa</taxon>
        <taxon>Spiralia</taxon>
        <taxon>Gnathifera</taxon>
        <taxon>Rotifera</taxon>
        <taxon>Eurotatoria</taxon>
        <taxon>Bdelloidea</taxon>
        <taxon>Philodinida</taxon>
        <taxon>Philodinidae</taxon>
        <taxon>Rotaria</taxon>
    </lineage>
</organism>